<evidence type="ECO:0000313" key="2">
    <source>
        <dbReference type="Proteomes" id="UP000273998"/>
    </source>
</evidence>
<dbReference type="InterPro" id="IPR011664">
    <property type="entry name" value="Abi_system_AbiD/AbiF-like"/>
</dbReference>
<name>A0AAX1Y995_STRSL</name>
<gene>
    <name evidence="1" type="ORF">D8867_10665</name>
</gene>
<evidence type="ECO:0000313" key="1">
    <source>
        <dbReference type="EMBL" id="RSI52586.1"/>
    </source>
</evidence>
<reference evidence="1 2" key="1">
    <citation type="submission" date="2018-11" db="EMBL/GenBank/DDBJ databases">
        <title>Species Designations Belie Phenotypic and Genotypic Heterogeneity in Oral Streptococci.</title>
        <authorList>
            <person name="Velsko I."/>
        </authorList>
    </citation>
    <scope>NUCLEOTIDE SEQUENCE [LARGE SCALE GENOMIC DNA]</scope>
    <source>
        <strain evidence="1 2">BCC42</strain>
    </source>
</reference>
<proteinExistence type="predicted"/>
<organism evidence="1 2">
    <name type="scientific">Streptococcus salivarius</name>
    <dbReference type="NCBI Taxonomy" id="1304"/>
    <lineage>
        <taxon>Bacteria</taxon>
        <taxon>Bacillati</taxon>
        <taxon>Bacillota</taxon>
        <taxon>Bacilli</taxon>
        <taxon>Lactobacillales</taxon>
        <taxon>Streptococcaceae</taxon>
        <taxon>Streptococcus</taxon>
    </lineage>
</organism>
<sequence length="324" mass="37870">MEKGKSTNGLMKHIRDKHNIQIKGSKHKTDLLNMGYYHGYKRFRFIKDVSSNQNFTNFDQIKAIHKFDTAVKALIYPLITQVETGLNNRTIDYLVTNSNPDIEAIFRDRLNGYKDYHKINDYKKYRQRLKERLDLRKNIDETIAYYYGKNDSLSHFIHNSRPIPLWGFFEAISFGQYGHFLSALNKDDRLNLCDFIGLTHSGLNADGRLLEQIVFALTGLRNATMHNAPVYDANFNKETPPKKLKTFLNGKLQITISFDTIIDYIILLLYMMRLQSYSKRELNIYISNFRKIKDVLYQSVPKSTFDKIVGANSIQKLEKLENIL</sequence>
<comment type="caution">
    <text evidence="1">The sequence shown here is derived from an EMBL/GenBank/DDBJ whole genome shotgun (WGS) entry which is preliminary data.</text>
</comment>
<dbReference type="EMBL" id="RJNF01000050">
    <property type="protein sequence ID" value="RSI52586.1"/>
    <property type="molecule type" value="Genomic_DNA"/>
</dbReference>
<dbReference type="Pfam" id="PF07751">
    <property type="entry name" value="Abi_2"/>
    <property type="match status" value="1"/>
</dbReference>
<protein>
    <submittedName>
        <fullName evidence="1">Abi-like protein</fullName>
    </submittedName>
</protein>
<accession>A0AAX1Y995</accession>
<dbReference type="Proteomes" id="UP000273998">
    <property type="component" value="Unassembled WGS sequence"/>
</dbReference>
<dbReference type="AlphaFoldDB" id="A0AAX1Y995"/>
<dbReference type="RefSeq" id="WP_125411997.1">
    <property type="nucleotide sequence ID" value="NZ_RJNF01000050.1"/>
</dbReference>